<dbReference type="AlphaFoldDB" id="A0ABD0K1C6"/>
<gene>
    <name evidence="1" type="ORF">BaRGS_00027946</name>
</gene>
<evidence type="ECO:0000313" key="1">
    <source>
        <dbReference type="EMBL" id="KAK7480780.1"/>
    </source>
</evidence>
<feature type="non-terminal residue" evidence="1">
    <location>
        <position position="1"/>
    </location>
</feature>
<name>A0ABD0K1C6_9CAEN</name>
<accession>A0ABD0K1C6</accession>
<organism evidence="1 2">
    <name type="scientific">Batillaria attramentaria</name>
    <dbReference type="NCBI Taxonomy" id="370345"/>
    <lineage>
        <taxon>Eukaryota</taxon>
        <taxon>Metazoa</taxon>
        <taxon>Spiralia</taxon>
        <taxon>Lophotrochozoa</taxon>
        <taxon>Mollusca</taxon>
        <taxon>Gastropoda</taxon>
        <taxon>Caenogastropoda</taxon>
        <taxon>Sorbeoconcha</taxon>
        <taxon>Cerithioidea</taxon>
        <taxon>Batillariidae</taxon>
        <taxon>Batillaria</taxon>
    </lineage>
</organism>
<dbReference type="EMBL" id="JACVVK020000274">
    <property type="protein sequence ID" value="KAK7480780.1"/>
    <property type="molecule type" value="Genomic_DNA"/>
</dbReference>
<proteinExistence type="predicted"/>
<comment type="caution">
    <text evidence="1">The sequence shown here is derived from an EMBL/GenBank/DDBJ whole genome shotgun (WGS) entry which is preliminary data.</text>
</comment>
<keyword evidence="2" id="KW-1185">Reference proteome</keyword>
<reference evidence="1 2" key="1">
    <citation type="journal article" date="2023" name="Sci. Data">
        <title>Genome assembly of the Korean intertidal mud-creeper Batillaria attramentaria.</title>
        <authorList>
            <person name="Patra A.K."/>
            <person name="Ho P.T."/>
            <person name="Jun S."/>
            <person name="Lee S.J."/>
            <person name="Kim Y."/>
            <person name="Won Y.J."/>
        </authorList>
    </citation>
    <scope>NUCLEOTIDE SEQUENCE [LARGE SCALE GENOMIC DNA]</scope>
    <source>
        <strain evidence="1">Wonlab-2016</strain>
    </source>
</reference>
<dbReference type="Proteomes" id="UP001519460">
    <property type="component" value="Unassembled WGS sequence"/>
</dbReference>
<evidence type="ECO:0000313" key="2">
    <source>
        <dbReference type="Proteomes" id="UP001519460"/>
    </source>
</evidence>
<protein>
    <submittedName>
        <fullName evidence="1">Uncharacterized protein</fullName>
    </submittedName>
</protein>
<sequence length="116" mass="12866">LVLLQWLRCAQPGRKGVRKECGEVKRWAGGLLLVTSGGEGCKNLTYWSCPNLRRMSMKPAAHGLVPKHCRSFSQTSLIGLKRLRAPGEMRTRFSGRKKKCDASEALETSEGSNCFV</sequence>